<dbReference type="Proteomes" id="UP000886339">
    <property type="component" value="Unassembled WGS sequence"/>
</dbReference>
<evidence type="ECO:0000256" key="5">
    <source>
        <dbReference type="SAM" id="Coils"/>
    </source>
</evidence>
<evidence type="ECO:0000256" key="4">
    <source>
        <dbReference type="ARBA" id="ARBA00051114"/>
    </source>
</evidence>
<evidence type="ECO:0000256" key="1">
    <source>
        <dbReference type="ARBA" id="ARBA00001946"/>
    </source>
</evidence>
<dbReference type="SMART" id="SM00065">
    <property type="entry name" value="GAF"/>
    <property type="match status" value="1"/>
</dbReference>
<feature type="domain" description="EAL" evidence="8">
    <location>
        <begin position="512"/>
        <end position="765"/>
    </location>
</feature>
<accession>A0A831WCQ5</accession>
<dbReference type="Pfam" id="PF13426">
    <property type="entry name" value="PAS_9"/>
    <property type="match status" value="1"/>
</dbReference>
<dbReference type="FunFam" id="3.30.70.270:FF:000001">
    <property type="entry name" value="Diguanylate cyclase domain protein"/>
    <property type="match status" value="1"/>
</dbReference>
<dbReference type="InterPro" id="IPR035919">
    <property type="entry name" value="EAL_sf"/>
</dbReference>
<dbReference type="FunFam" id="3.20.20.450:FF:000001">
    <property type="entry name" value="Cyclic di-GMP phosphodiesterase yahA"/>
    <property type="match status" value="1"/>
</dbReference>
<dbReference type="InterPro" id="IPR035965">
    <property type="entry name" value="PAS-like_dom_sf"/>
</dbReference>
<dbReference type="PANTHER" id="PTHR44757:SF2">
    <property type="entry name" value="BIOFILM ARCHITECTURE MAINTENANCE PROTEIN MBAA"/>
    <property type="match status" value="1"/>
</dbReference>
<protein>
    <recommendedName>
        <fullName evidence="2">cyclic-guanylate-specific phosphodiesterase</fullName>
        <ecNumber evidence="2">3.1.4.52</ecNumber>
    </recommendedName>
</protein>
<dbReference type="PANTHER" id="PTHR44757">
    <property type="entry name" value="DIGUANYLATE CYCLASE DGCP"/>
    <property type="match status" value="1"/>
</dbReference>
<reference evidence="10" key="1">
    <citation type="journal article" date="2020" name="mSystems">
        <title>Genome- and Community-Level Interaction Insights into Carbon Utilization and Element Cycling Functions of Hydrothermarchaeota in Hydrothermal Sediment.</title>
        <authorList>
            <person name="Zhou Z."/>
            <person name="Liu Y."/>
            <person name="Xu W."/>
            <person name="Pan J."/>
            <person name="Luo Z.H."/>
            <person name="Li M."/>
        </authorList>
    </citation>
    <scope>NUCLEOTIDE SEQUENCE [LARGE SCALE GENOMIC DNA]</scope>
    <source>
        <strain evidence="10">HyVt-458</strain>
    </source>
</reference>
<dbReference type="GO" id="GO:0071111">
    <property type="term" value="F:cyclic-guanylate-specific phosphodiesterase activity"/>
    <property type="evidence" value="ECO:0007669"/>
    <property type="project" value="UniProtKB-EC"/>
</dbReference>
<feature type="domain" description="PAC" evidence="7">
    <location>
        <begin position="287"/>
        <end position="338"/>
    </location>
</feature>
<keyword evidence="5" id="KW-0175">Coiled coil</keyword>
<dbReference type="EMBL" id="DRLF01000161">
    <property type="protein sequence ID" value="HEC06079.1"/>
    <property type="molecule type" value="Genomic_DNA"/>
</dbReference>
<evidence type="ECO:0000259" key="9">
    <source>
        <dbReference type="PROSITE" id="PS50887"/>
    </source>
</evidence>
<feature type="domain" description="PAS" evidence="6">
    <location>
        <begin position="211"/>
        <end position="266"/>
    </location>
</feature>
<name>A0A831WCQ5_9GAMM</name>
<dbReference type="PROSITE" id="PS50887">
    <property type="entry name" value="GGDEF"/>
    <property type="match status" value="1"/>
</dbReference>
<gene>
    <name evidence="10" type="ORF">ENJ12_04475</name>
</gene>
<dbReference type="AlphaFoldDB" id="A0A831WCQ5"/>
<dbReference type="InterPro" id="IPR000014">
    <property type="entry name" value="PAS"/>
</dbReference>
<dbReference type="InterPro" id="IPR043128">
    <property type="entry name" value="Rev_trsase/Diguanyl_cyclase"/>
</dbReference>
<evidence type="ECO:0000256" key="2">
    <source>
        <dbReference type="ARBA" id="ARBA00012282"/>
    </source>
</evidence>
<dbReference type="PROSITE" id="PS50113">
    <property type="entry name" value="PAC"/>
    <property type="match status" value="1"/>
</dbReference>
<dbReference type="SUPFAM" id="SSF55073">
    <property type="entry name" value="Nucleotide cyclase"/>
    <property type="match status" value="1"/>
</dbReference>
<dbReference type="CDD" id="cd01948">
    <property type="entry name" value="EAL"/>
    <property type="match status" value="1"/>
</dbReference>
<dbReference type="SUPFAM" id="SSF55785">
    <property type="entry name" value="PYP-like sensor domain (PAS domain)"/>
    <property type="match status" value="1"/>
</dbReference>
<dbReference type="InterPro" id="IPR003018">
    <property type="entry name" value="GAF"/>
</dbReference>
<dbReference type="Pfam" id="PF00563">
    <property type="entry name" value="EAL"/>
    <property type="match status" value="1"/>
</dbReference>
<comment type="caution">
    <text evidence="10">The sequence shown here is derived from an EMBL/GenBank/DDBJ whole genome shotgun (WGS) entry which is preliminary data.</text>
</comment>
<comment type="cofactor">
    <cofactor evidence="1">
        <name>Mg(2+)</name>
        <dbReference type="ChEBI" id="CHEBI:18420"/>
    </cofactor>
</comment>
<comment type="catalytic activity">
    <reaction evidence="4">
        <text>3',3'-c-di-GMP + H2O = 5'-phosphoguanylyl(3'-&gt;5')guanosine + H(+)</text>
        <dbReference type="Rhea" id="RHEA:24902"/>
        <dbReference type="ChEBI" id="CHEBI:15377"/>
        <dbReference type="ChEBI" id="CHEBI:15378"/>
        <dbReference type="ChEBI" id="CHEBI:58754"/>
        <dbReference type="ChEBI" id="CHEBI:58805"/>
        <dbReference type="EC" id="3.1.4.52"/>
    </reaction>
    <physiologicalReaction direction="left-to-right" evidence="4">
        <dbReference type="Rhea" id="RHEA:24903"/>
    </physiologicalReaction>
</comment>
<sequence>MKETDRLRHLAQAGNLEQLYYRERRLSAILRLVSDVNQVLLHARTLEELLRKSCERITRHDDYPVAWVGLTSPGDSRLHVAFQSDRCDPPYLSSGFRVSLEPGSPDAGGPAGRCILEDHSILIENTQSDPTFAPWKERARLSGIHSVLGLPLKAAVDAPFGCLVVYTDNPDGFSRDEAHILQDVADSIGRAVHLSREQKQRQRAEQRIRDSEQRFKQLIDALPNIAVQGYDQEHKVIYWNRSSEVLYGYTRQEATGQRIEDLIIPQPMREGVSQAIDAWMQEGVPVPPGELELQGKDGRKVPVYSSHVLLRGEGDRLEMFCVDIDLSEQKRIQQQLQHLATIDLLTGLPNRVLMNQELQHRIKEASRYKHRLAILFIDIDNFKMINDSLGHEQGDELLRMAASRMGARLREYEMLARFGGDEFVLILPRVDETSAVKTVAEKIIDTFSKPFRLDGQEIYVTSSVGIALYPDDGENKTNLLKNADMAMYRAKENGRNCSRFYKQSMNDELHHRQKLENQLHQALRQGEFELHYQPQVQLDAGAVTSCEALIRWNSPSLGAVPPQDFLPIAERSELINRIGEWVIEEACRQRQAWLDLGIDIRIDINLSGRQFFNHDIFTLIENTLQRYGQDHGGLGIELTEQVLIEASDSTLKGLERLHRRGTKISLDDFGTGYSSLSYLKRFPVDVLKIDREFISGAPNDRNDRSIMEAIIAVGHALGLEVLAEGVETRQQADLARELGCDIGQGYLFQKPVPATELLRKEKGAWILDCECHLHVPETPDNLQ</sequence>
<dbReference type="SMART" id="SM00267">
    <property type="entry name" value="GGDEF"/>
    <property type="match status" value="1"/>
</dbReference>
<dbReference type="CDD" id="cd01949">
    <property type="entry name" value="GGDEF"/>
    <property type="match status" value="1"/>
</dbReference>
<dbReference type="InterPro" id="IPR001633">
    <property type="entry name" value="EAL_dom"/>
</dbReference>
<dbReference type="InterPro" id="IPR029016">
    <property type="entry name" value="GAF-like_dom_sf"/>
</dbReference>
<dbReference type="InterPro" id="IPR029787">
    <property type="entry name" value="Nucleotide_cyclase"/>
</dbReference>
<keyword evidence="3" id="KW-0973">c-di-GMP</keyword>
<dbReference type="Pfam" id="PF00990">
    <property type="entry name" value="GGDEF"/>
    <property type="match status" value="1"/>
</dbReference>
<proteinExistence type="predicted"/>
<dbReference type="SMART" id="SM00091">
    <property type="entry name" value="PAS"/>
    <property type="match status" value="1"/>
</dbReference>
<feature type="domain" description="GGDEF" evidence="9">
    <location>
        <begin position="370"/>
        <end position="503"/>
    </location>
</feature>
<dbReference type="Pfam" id="PF13185">
    <property type="entry name" value="GAF_2"/>
    <property type="match status" value="1"/>
</dbReference>
<evidence type="ECO:0000259" key="6">
    <source>
        <dbReference type="PROSITE" id="PS50112"/>
    </source>
</evidence>
<dbReference type="NCBIfam" id="TIGR00254">
    <property type="entry name" value="GGDEF"/>
    <property type="match status" value="1"/>
</dbReference>
<dbReference type="CDD" id="cd00130">
    <property type="entry name" value="PAS"/>
    <property type="match status" value="1"/>
</dbReference>
<organism evidence="10">
    <name type="scientific">Thiolapillus brandeum</name>
    <dbReference type="NCBI Taxonomy" id="1076588"/>
    <lineage>
        <taxon>Bacteria</taxon>
        <taxon>Pseudomonadati</taxon>
        <taxon>Pseudomonadota</taxon>
        <taxon>Gammaproteobacteria</taxon>
        <taxon>Chromatiales</taxon>
        <taxon>Sedimenticolaceae</taxon>
        <taxon>Thiolapillus</taxon>
    </lineage>
</organism>
<dbReference type="Gene3D" id="3.30.450.40">
    <property type="match status" value="1"/>
</dbReference>
<evidence type="ECO:0000259" key="7">
    <source>
        <dbReference type="PROSITE" id="PS50113"/>
    </source>
</evidence>
<dbReference type="PROSITE" id="PS50883">
    <property type="entry name" value="EAL"/>
    <property type="match status" value="1"/>
</dbReference>
<dbReference type="SUPFAM" id="SSF141868">
    <property type="entry name" value="EAL domain-like"/>
    <property type="match status" value="1"/>
</dbReference>
<dbReference type="PROSITE" id="PS50112">
    <property type="entry name" value="PAS"/>
    <property type="match status" value="1"/>
</dbReference>
<dbReference type="EC" id="3.1.4.52" evidence="2"/>
<dbReference type="SUPFAM" id="SSF55781">
    <property type="entry name" value="GAF domain-like"/>
    <property type="match status" value="1"/>
</dbReference>
<dbReference type="InterPro" id="IPR000700">
    <property type="entry name" value="PAS-assoc_C"/>
</dbReference>
<dbReference type="NCBIfam" id="TIGR00229">
    <property type="entry name" value="sensory_box"/>
    <property type="match status" value="1"/>
</dbReference>
<dbReference type="Gene3D" id="3.20.20.450">
    <property type="entry name" value="EAL domain"/>
    <property type="match status" value="1"/>
</dbReference>
<dbReference type="GO" id="GO:0071732">
    <property type="term" value="P:cellular response to nitric oxide"/>
    <property type="evidence" value="ECO:0007669"/>
    <property type="project" value="UniProtKB-ARBA"/>
</dbReference>
<feature type="coiled-coil region" evidence="5">
    <location>
        <begin position="194"/>
        <end position="221"/>
    </location>
</feature>
<dbReference type="Gene3D" id="3.30.70.270">
    <property type="match status" value="1"/>
</dbReference>
<dbReference type="InterPro" id="IPR000160">
    <property type="entry name" value="GGDEF_dom"/>
</dbReference>
<dbReference type="Gene3D" id="3.30.450.20">
    <property type="entry name" value="PAS domain"/>
    <property type="match status" value="1"/>
</dbReference>
<dbReference type="InterPro" id="IPR052155">
    <property type="entry name" value="Biofilm_reg_signaling"/>
</dbReference>
<evidence type="ECO:0000313" key="10">
    <source>
        <dbReference type="EMBL" id="HEC06079.1"/>
    </source>
</evidence>
<evidence type="ECO:0000256" key="3">
    <source>
        <dbReference type="ARBA" id="ARBA00022636"/>
    </source>
</evidence>
<evidence type="ECO:0000259" key="8">
    <source>
        <dbReference type="PROSITE" id="PS50883"/>
    </source>
</evidence>
<dbReference type="SMART" id="SM00052">
    <property type="entry name" value="EAL"/>
    <property type="match status" value="1"/>
</dbReference>